<dbReference type="AlphaFoldDB" id="A0A803P5J9"/>
<keyword evidence="3" id="KW-1185">Reference proteome</keyword>
<dbReference type="EnsemblPlants" id="evm.model.03.1514">
    <property type="protein sequence ID" value="cds.evm.model.03.1514"/>
    <property type="gene ID" value="evm.TU.03.1514"/>
</dbReference>
<feature type="compositionally biased region" description="Polar residues" evidence="1">
    <location>
        <begin position="137"/>
        <end position="148"/>
    </location>
</feature>
<proteinExistence type="predicted"/>
<dbReference type="Gramene" id="evm.model.03.1514">
    <property type="protein sequence ID" value="cds.evm.model.03.1514"/>
    <property type="gene ID" value="evm.TU.03.1514"/>
</dbReference>
<dbReference type="Proteomes" id="UP000596661">
    <property type="component" value="Chromosome 3"/>
</dbReference>
<evidence type="ECO:0000313" key="2">
    <source>
        <dbReference type="EnsemblPlants" id="cds.evm.model.03.1514"/>
    </source>
</evidence>
<protein>
    <submittedName>
        <fullName evidence="2">Uncharacterized protein</fullName>
    </submittedName>
</protein>
<name>A0A803P5J9_CANSA</name>
<organism evidence="2 3">
    <name type="scientific">Cannabis sativa</name>
    <name type="common">Hemp</name>
    <name type="synonym">Marijuana</name>
    <dbReference type="NCBI Taxonomy" id="3483"/>
    <lineage>
        <taxon>Eukaryota</taxon>
        <taxon>Viridiplantae</taxon>
        <taxon>Streptophyta</taxon>
        <taxon>Embryophyta</taxon>
        <taxon>Tracheophyta</taxon>
        <taxon>Spermatophyta</taxon>
        <taxon>Magnoliopsida</taxon>
        <taxon>eudicotyledons</taxon>
        <taxon>Gunneridae</taxon>
        <taxon>Pentapetalae</taxon>
        <taxon>rosids</taxon>
        <taxon>fabids</taxon>
        <taxon>Rosales</taxon>
        <taxon>Cannabaceae</taxon>
        <taxon>Cannabis</taxon>
    </lineage>
</organism>
<accession>A0A803P5J9</accession>
<evidence type="ECO:0000256" key="1">
    <source>
        <dbReference type="SAM" id="MobiDB-lite"/>
    </source>
</evidence>
<reference evidence="2" key="1">
    <citation type="submission" date="2018-11" db="EMBL/GenBank/DDBJ databases">
        <authorList>
            <person name="Grassa J C."/>
        </authorList>
    </citation>
    <scope>NUCLEOTIDE SEQUENCE [LARGE SCALE GENOMIC DNA]</scope>
</reference>
<evidence type="ECO:0000313" key="3">
    <source>
        <dbReference type="Proteomes" id="UP000596661"/>
    </source>
</evidence>
<feature type="region of interest" description="Disordered" evidence="1">
    <location>
        <begin position="1"/>
        <end position="33"/>
    </location>
</feature>
<dbReference type="EMBL" id="UZAU01000316">
    <property type="status" value="NOT_ANNOTATED_CDS"/>
    <property type="molecule type" value="Genomic_DNA"/>
</dbReference>
<reference evidence="2" key="2">
    <citation type="submission" date="2021-03" db="UniProtKB">
        <authorList>
            <consortium name="EnsemblPlants"/>
        </authorList>
    </citation>
    <scope>IDENTIFICATION</scope>
</reference>
<feature type="region of interest" description="Disordered" evidence="1">
    <location>
        <begin position="110"/>
        <end position="129"/>
    </location>
</feature>
<sequence>MDVATRRGNCTEKTDPMETGTTSTHAGDTGPGEPLRDYIIRLMTEGTKVKGLTEEGRLAAILGGLEPLGELWKDIEMFIVGLMGEFLGRAYGFIKLEEAIRHVDTVGQNKTNQSHTTTANTSIQTQKYHDNNSILVQNGKRSNNRNHQGNGKKGKLNNNSE</sequence>
<feature type="region of interest" description="Disordered" evidence="1">
    <location>
        <begin position="137"/>
        <end position="161"/>
    </location>
</feature>